<dbReference type="InterPro" id="IPR040495">
    <property type="entry name" value="HU-CCDC81_bac_1"/>
</dbReference>
<dbReference type="EMBL" id="JBHTHU010000005">
    <property type="protein sequence ID" value="MFD0750114.1"/>
    <property type="molecule type" value="Genomic_DNA"/>
</dbReference>
<dbReference type="Pfam" id="PF18174">
    <property type="entry name" value="HU-CCDC81_bac_1"/>
    <property type="match status" value="1"/>
</dbReference>
<accession>A0ABW2YX18</accession>
<evidence type="ECO:0000256" key="1">
    <source>
        <dbReference type="SAM" id="Phobius"/>
    </source>
</evidence>
<dbReference type="Proteomes" id="UP001596958">
    <property type="component" value="Unassembled WGS sequence"/>
</dbReference>
<sequence length="425" mass="47485">MDVGFYLGELLMLRGEVKVSGLGNFSQVRMSAYYDENEATFYPPYNKVHFEAQADIDDDALAAYLVAKKSISLTSAKYFIEKYISNLRLQAIVADVPLGNLGYFYTDRAELSFKPVDKLSNDLEVYGYAPIKINKTHTVSARQHEPWTETLLPPQNPETLEADTAALYTEPVVEEQIEPVAEEQIEPIAEEKFEPIAERFEPVAEQKFEPVTEEKFDDPITSSYDEVFSDLPEETIEAPVSPTYDEAFLDLPEEEEEERRGPLRGILITLIILAVLGAGVVGLYMYAPDTFNKLQFWKNAEPAVPAETRPNTIVIPELDSLNTDTAKNALNDSAGIAATDTVAKSRFELISGKGFKNLWAADKAVKKYKAMGIPTAKLAEDMPGNYIKVSLGTFRSVSESEAMRQKLIKEKNLSKGSYTLEIINK</sequence>
<comment type="caution">
    <text evidence="3">The sequence shown here is derived from an EMBL/GenBank/DDBJ whole genome shotgun (WGS) entry which is preliminary data.</text>
</comment>
<reference evidence="4" key="1">
    <citation type="journal article" date="2019" name="Int. J. Syst. Evol. Microbiol.">
        <title>The Global Catalogue of Microorganisms (GCM) 10K type strain sequencing project: providing services to taxonomists for standard genome sequencing and annotation.</title>
        <authorList>
            <consortium name="The Broad Institute Genomics Platform"/>
            <consortium name="The Broad Institute Genome Sequencing Center for Infectious Disease"/>
            <person name="Wu L."/>
            <person name="Ma J."/>
        </authorList>
    </citation>
    <scope>NUCLEOTIDE SEQUENCE [LARGE SCALE GENOMIC DNA]</scope>
    <source>
        <strain evidence="4">CCUG 63418</strain>
    </source>
</reference>
<evidence type="ECO:0000313" key="4">
    <source>
        <dbReference type="Proteomes" id="UP001596958"/>
    </source>
</evidence>
<evidence type="ECO:0000313" key="3">
    <source>
        <dbReference type="EMBL" id="MFD0750114.1"/>
    </source>
</evidence>
<feature type="domain" description="CCDC81-like prokaryotic HU" evidence="2">
    <location>
        <begin position="6"/>
        <end position="58"/>
    </location>
</feature>
<feature type="transmembrane region" description="Helical" evidence="1">
    <location>
        <begin position="266"/>
        <end position="287"/>
    </location>
</feature>
<dbReference type="RefSeq" id="WP_377099079.1">
    <property type="nucleotide sequence ID" value="NZ_JBHTHU010000005.1"/>
</dbReference>
<protein>
    <recommendedName>
        <fullName evidence="2">CCDC81-like prokaryotic HU domain-containing protein</fullName>
    </recommendedName>
</protein>
<keyword evidence="1" id="KW-0812">Transmembrane</keyword>
<keyword evidence="1" id="KW-1133">Transmembrane helix</keyword>
<proteinExistence type="predicted"/>
<keyword evidence="1" id="KW-0472">Membrane</keyword>
<name>A0ABW2YX18_9SPHI</name>
<evidence type="ECO:0000259" key="2">
    <source>
        <dbReference type="Pfam" id="PF18174"/>
    </source>
</evidence>
<organism evidence="3 4">
    <name type="scientific">Mucilaginibacter calamicampi</name>
    <dbReference type="NCBI Taxonomy" id="1302352"/>
    <lineage>
        <taxon>Bacteria</taxon>
        <taxon>Pseudomonadati</taxon>
        <taxon>Bacteroidota</taxon>
        <taxon>Sphingobacteriia</taxon>
        <taxon>Sphingobacteriales</taxon>
        <taxon>Sphingobacteriaceae</taxon>
        <taxon>Mucilaginibacter</taxon>
    </lineage>
</organism>
<gene>
    <name evidence="3" type="ORF">ACFQZS_08180</name>
</gene>
<keyword evidence="4" id="KW-1185">Reference proteome</keyword>